<evidence type="ECO:0000313" key="1">
    <source>
        <dbReference type="EMBL" id="PNQ94681.1"/>
    </source>
</evidence>
<dbReference type="Proteomes" id="UP000236268">
    <property type="component" value="Unassembled WGS sequence"/>
</dbReference>
<evidence type="ECO:0000313" key="2">
    <source>
        <dbReference type="Proteomes" id="UP000236268"/>
    </source>
</evidence>
<dbReference type="EMBL" id="POWG01000128">
    <property type="protein sequence ID" value="PNQ94681.1"/>
    <property type="molecule type" value="Genomic_DNA"/>
</dbReference>
<accession>A0A2K1FQ78</accession>
<comment type="caution">
    <text evidence="1">The sequence shown here is derived from an EMBL/GenBank/DDBJ whole genome shotgun (WGS) entry which is preliminary data.</text>
</comment>
<protein>
    <submittedName>
        <fullName evidence="1">Uncharacterized protein</fullName>
    </submittedName>
</protein>
<dbReference type="AlphaFoldDB" id="A0A2K1FQ78"/>
<gene>
    <name evidence="1" type="ORF">C1S70_33025</name>
</gene>
<reference evidence="1 2" key="1">
    <citation type="submission" date="2018-01" db="EMBL/GenBank/DDBJ databases">
        <title>Whole genome sequence of Azospirillum brasilense REC3 isolated from strawberry roots.</title>
        <authorList>
            <person name="Fontana C.A."/>
            <person name="Salazar S.M."/>
            <person name="Bassi D."/>
            <person name="Puglisi E."/>
            <person name="Lovaisa N.C."/>
            <person name="Toffoli L.M."/>
            <person name="Pedraza R."/>
            <person name="Cocconcelli P.S."/>
        </authorList>
    </citation>
    <scope>NUCLEOTIDE SEQUENCE [LARGE SCALE GENOMIC DNA]</scope>
    <source>
        <strain evidence="1 2">REC3</strain>
        <plasmid evidence="1">p100unnamed</plasmid>
    </source>
</reference>
<name>A0A2K1FQ78_9PROT</name>
<sequence length="128" mass="14518">TRASRLGSDWRHDTDLNQAYPSRKTVRGTGTTSELREEQVDILIGAIDTLRADMLRAAAFQRGEWPVSPPASDAWDRERLRLLMVELKQTSCLPLLISAALLREKRFRQVTCSPSFLHSECESPHVMP</sequence>
<keyword evidence="1" id="KW-0614">Plasmid</keyword>
<feature type="non-terminal residue" evidence="1">
    <location>
        <position position="1"/>
    </location>
</feature>
<geneLocation type="plasmid" evidence="1">
    <name>p100unnamed</name>
</geneLocation>
<organism evidence="1 2">
    <name type="scientific">Azospirillum argentinense</name>
    <dbReference type="NCBI Taxonomy" id="2970906"/>
    <lineage>
        <taxon>Bacteria</taxon>
        <taxon>Pseudomonadati</taxon>
        <taxon>Pseudomonadota</taxon>
        <taxon>Alphaproteobacteria</taxon>
        <taxon>Rhodospirillales</taxon>
        <taxon>Azospirillaceae</taxon>
        <taxon>Azospirillum</taxon>
    </lineage>
</organism>
<proteinExistence type="predicted"/>